<keyword evidence="1" id="KW-0456">Lyase</keyword>
<evidence type="ECO:0000259" key="2">
    <source>
        <dbReference type="Pfam" id="PF01557"/>
    </source>
</evidence>
<proteinExistence type="predicted"/>
<dbReference type="Proteomes" id="UP001054925">
    <property type="component" value="Unassembled WGS sequence"/>
</dbReference>
<dbReference type="GO" id="GO:0005737">
    <property type="term" value="C:cytoplasm"/>
    <property type="evidence" value="ECO:0007669"/>
    <property type="project" value="TreeGrafter"/>
</dbReference>
<dbReference type="AlphaFoldDB" id="A0AAV5G5T7"/>
<dbReference type="PANTHER" id="PTHR30143:SF0">
    <property type="entry name" value="2-KETO-4-PENTENOATE HYDRATASE"/>
    <property type="match status" value="1"/>
</dbReference>
<dbReference type="GO" id="GO:0008684">
    <property type="term" value="F:2-oxopent-4-enoate hydratase activity"/>
    <property type="evidence" value="ECO:0007669"/>
    <property type="project" value="TreeGrafter"/>
</dbReference>
<evidence type="ECO:0000256" key="1">
    <source>
        <dbReference type="ARBA" id="ARBA00023239"/>
    </source>
</evidence>
<reference evidence="3" key="1">
    <citation type="submission" date="2021-12" db="EMBL/GenBank/DDBJ databases">
        <title>Draft genome sequence of Corynebacterium ammoniagenes strain T-723.</title>
        <authorList>
            <person name="Matsuzawa M."/>
            <person name="Hiratani M."/>
            <person name="Abe I."/>
            <person name="Tsuji Y."/>
            <person name="Nakamura J."/>
        </authorList>
    </citation>
    <scope>NUCLEOTIDE SEQUENCE</scope>
    <source>
        <strain evidence="3">T-723</strain>
    </source>
</reference>
<dbReference type="InterPro" id="IPR036663">
    <property type="entry name" value="Fumarylacetoacetase_C_sf"/>
</dbReference>
<comment type="caution">
    <text evidence="3">The sequence shown here is derived from an EMBL/GenBank/DDBJ whole genome shotgun (WGS) entry which is preliminary data.</text>
</comment>
<dbReference type="Gene3D" id="3.90.850.10">
    <property type="entry name" value="Fumarylacetoacetase-like, C-terminal domain"/>
    <property type="match status" value="1"/>
</dbReference>
<evidence type="ECO:0000313" key="4">
    <source>
        <dbReference type="Proteomes" id="UP001054925"/>
    </source>
</evidence>
<dbReference type="RefSeq" id="WP_003848292.1">
    <property type="nucleotide sequence ID" value="NZ_BQKK01000001.1"/>
</dbReference>
<sequence>MSQIAQLHDEVASQLFDAYTSHKTVVPPRETIDKLDIAGAYRIQRWQQRAFEDQGHTVIGHKIGLTSLAMQQQLGVASPDFGFFTDRMRFDAGQPIPTASFIAPKVEPELAFTLNADLPADASLAQVQEAIDTVHLAVEIIDSRIANWDIRLVDTVADNASCGAIVLGDAIDVELGELAGVEATMTLNNEAAGSGKGSDVMGDPLIPLQWLAQTLGEQGTLIKAGSIVLTGSFCGAVAFAPGDKLDVDYGTHGSLSLTFS</sequence>
<dbReference type="SUPFAM" id="SSF56529">
    <property type="entry name" value="FAH"/>
    <property type="match status" value="1"/>
</dbReference>
<dbReference type="InterPro" id="IPR011234">
    <property type="entry name" value="Fumarylacetoacetase-like_C"/>
</dbReference>
<protein>
    <submittedName>
        <fullName evidence="3">2-keto-4-pentenoate hydratase</fullName>
    </submittedName>
</protein>
<dbReference type="EMBL" id="BQKK01000001">
    <property type="protein sequence ID" value="GJN41675.1"/>
    <property type="molecule type" value="Genomic_DNA"/>
</dbReference>
<accession>A0AAV5G5T7</accession>
<organism evidence="3 4">
    <name type="scientific">Corynebacterium ammoniagenes</name>
    <name type="common">Brevibacterium ammoniagenes</name>
    <dbReference type="NCBI Taxonomy" id="1697"/>
    <lineage>
        <taxon>Bacteria</taxon>
        <taxon>Bacillati</taxon>
        <taxon>Actinomycetota</taxon>
        <taxon>Actinomycetes</taxon>
        <taxon>Mycobacteriales</taxon>
        <taxon>Corynebacteriaceae</taxon>
        <taxon>Corynebacterium</taxon>
    </lineage>
</organism>
<feature type="domain" description="Fumarylacetoacetase-like C-terminal" evidence="2">
    <location>
        <begin position="93"/>
        <end position="256"/>
    </location>
</feature>
<dbReference type="PANTHER" id="PTHR30143">
    <property type="entry name" value="ACID HYDRATASE"/>
    <property type="match status" value="1"/>
</dbReference>
<gene>
    <name evidence="3" type="ORF">CAT723_01540</name>
</gene>
<dbReference type="Pfam" id="PF01557">
    <property type="entry name" value="FAA_hydrolase"/>
    <property type="match status" value="1"/>
</dbReference>
<evidence type="ECO:0000313" key="3">
    <source>
        <dbReference type="EMBL" id="GJN41675.1"/>
    </source>
</evidence>
<dbReference type="InterPro" id="IPR050772">
    <property type="entry name" value="Hydratase-Decarb/MhpD_sf"/>
</dbReference>
<name>A0AAV5G5T7_CORAM</name>